<accession>A0A939S6L7</accession>
<gene>
    <name evidence="2" type="ORF">J4G43_053895</name>
    <name evidence="1" type="ORF">J4G43_52475</name>
</gene>
<organism evidence="1">
    <name type="scientific">Bradyrhizobium barranii subsp. barranii</name>
    <dbReference type="NCBI Taxonomy" id="2823807"/>
    <lineage>
        <taxon>Bacteria</taxon>
        <taxon>Pseudomonadati</taxon>
        <taxon>Pseudomonadota</taxon>
        <taxon>Alphaproteobacteria</taxon>
        <taxon>Hyphomicrobiales</taxon>
        <taxon>Nitrobacteraceae</taxon>
        <taxon>Bradyrhizobium</taxon>
        <taxon>Bradyrhizobium barranii</taxon>
    </lineage>
</organism>
<dbReference type="RefSeq" id="WP_208089680.1">
    <property type="nucleotide sequence ID" value="NZ_CP086138.1"/>
</dbReference>
<evidence type="ECO:0000313" key="3">
    <source>
        <dbReference type="Proteomes" id="UP000664702"/>
    </source>
</evidence>
<dbReference type="EMBL" id="CP086138">
    <property type="protein sequence ID" value="UEM18294.1"/>
    <property type="molecule type" value="Genomic_DNA"/>
</dbReference>
<keyword evidence="2" id="KW-0614">Plasmid</keyword>
<geneLocation type="plasmid" evidence="2 3">
    <name>pBb144S4b</name>
</geneLocation>
<sequence>MQPFLSKGIQRSIDRGKKIGKLVDGVRRDGVQIASPWVDVLTGGAEANRPHAAAPRSLFAAIRGSALPWARTSMRRRLKNAKLRDSGFGLESLDVIVTKASGDVHSLRGTLLRSTHSVGRKGAAVFVDLQGTSG</sequence>
<evidence type="ECO:0000313" key="2">
    <source>
        <dbReference type="EMBL" id="UEM18294.1"/>
    </source>
</evidence>
<reference evidence="1" key="1">
    <citation type="submission" date="2021-03" db="EMBL/GenBank/DDBJ databases">
        <title>Whole Genome Sequence of Bradyrhizobium sp. Strain 144S4.</title>
        <authorList>
            <person name="Bromfield E.S.P."/>
            <person name="Cloutier S."/>
        </authorList>
    </citation>
    <scope>NUCLEOTIDE SEQUENCE [LARGE SCALE GENOMIC DNA]</scope>
    <source>
        <strain evidence="1">144S4</strain>
    </source>
</reference>
<proteinExistence type="predicted"/>
<dbReference type="KEGG" id="bban:J4G43_053895"/>
<reference evidence="2 3" key="2">
    <citation type="journal article" date="2022" name="Int. J. Syst. Evol. Microbiol.">
        <title>Strains of Bradyrhizobium barranii sp. nov. associated with legumes native to Canada are symbionts of soybeans and belong to different subspecies (subsp. barranii subsp. nov. and subsp. apii subsp. nov.) and symbiovars (sv. glycinearum and sv. septentrionale).</title>
        <authorList>
            <person name="Bromfield E.S.P."/>
            <person name="Cloutier S."/>
            <person name="Wasai-Hara S."/>
            <person name="Minamisawa K."/>
        </authorList>
    </citation>
    <scope>NUCLEOTIDE SEQUENCE [LARGE SCALE GENOMIC DNA]</scope>
    <source>
        <strain evidence="2 3">144S4</strain>
        <plasmid evidence="3">pBb144S4b</plasmid>
    </source>
</reference>
<dbReference type="Proteomes" id="UP000664702">
    <property type="component" value="Plasmid pBb144S4b"/>
</dbReference>
<name>A0A939S6L7_9BRAD</name>
<dbReference type="AlphaFoldDB" id="A0A939S6L7"/>
<protein>
    <submittedName>
        <fullName evidence="1">Uncharacterized protein</fullName>
    </submittedName>
</protein>
<evidence type="ECO:0000313" key="1">
    <source>
        <dbReference type="EMBL" id="MBO1869049.1"/>
    </source>
</evidence>
<dbReference type="EMBL" id="JAGEMI010000002">
    <property type="protein sequence ID" value="MBO1869049.1"/>
    <property type="molecule type" value="Genomic_DNA"/>
</dbReference>